<proteinExistence type="predicted"/>
<protein>
    <recommendedName>
        <fullName evidence="1">Tox-REase-5 domain-containing protein</fullName>
    </recommendedName>
</protein>
<dbReference type="AlphaFoldDB" id="A0A246WL66"/>
<evidence type="ECO:0000313" key="2">
    <source>
        <dbReference type="EMBL" id="OWY27065.1"/>
    </source>
</evidence>
<name>A0A246WL66_9BURK</name>
<comment type="caution">
    <text evidence="2">The sequence shown here is derived from an EMBL/GenBank/DDBJ whole genome shotgun (WGS) entry which is preliminary data.</text>
</comment>
<organism evidence="2 3">
    <name type="scientific">Herbaspirillum robiniae</name>
    <dbReference type="NCBI Taxonomy" id="2014887"/>
    <lineage>
        <taxon>Bacteria</taxon>
        <taxon>Pseudomonadati</taxon>
        <taxon>Pseudomonadota</taxon>
        <taxon>Betaproteobacteria</taxon>
        <taxon>Burkholderiales</taxon>
        <taxon>Oxalobacteraceae</taxon>
        <taxon>Herbaspirillum</taxon>
    </lineage>
</organism>
<feature type="domain" description="Tox-REase-5" evidence="1">
    <location>
        <begin position="2"/>
        <end position="92"/>
    </location>
</feature>
<accession>A0A246WL66</accession>
<evidence type="ECO:0000313" key="3">
    <source>
        <dbReference type="Proteomes" id="UP000197596"/>
    </source>
</evidence>
<dbReference type="Proteomes" id="UP000197596">
    <property type="component" value="Unassembled WGS sequence"/>
</dbReference>
<evidence type="ECO:0000259" key="1">
    <source>
        <dbReference type="Pfam" id="PF15648"/>
    </source>
</evidence>
<gene>
    <name evidence="2" type="ORF">CEJ42_20790</name>
</gene>
<sequence length="115" mass="13649">MVYQARITGMVLTDNYIEEWTYLGKNFDGFQLAECHLMEAKAGHDWIFDDELDVKYTFHRDILERMMEDAKAQNPLAMPRPPVKYSWYFEQPATYKYMLPILKRIGADINVHLQP</sequence>
<dbReference type="Pfam" id="PF15648">
    <property type="entry name" value="Tox-REase-5"/>
    <property type="match status" value="1"/>
</dbReference>
<reference evidence="2 3" key="1">
    <citation type="submission" date="2017-06" db="EMBL/GenBank/DDBJ databases">
        <title>Herbaspirillum phytohormonus sp. nov., isolated from the root nodule of Robinia pseudoacacia in lead-zinc mine.</title>
        <authorList>
            <person name="Fan M."/>
            <person name="Lin Y."/>
        </authorList>
    </citation>
    <scope>NUCLEOTIDE SEQUENCE [LARGE SCALE GENOMIC DNA]</scope>
    <source>
        <strain evidence="2 3">HZ10</strain>
    </source>
</reference>
<dbReference type="InterPro" id="IPR028904">
    <property type="entry name" value="Tox-REase-5_dom"/>
</dbReference>
<dbReference type="EMBL" id="NJGU01000013">
    <property type="protein sequence ID" value="OWY27065.1"/>
    <property type="molecule type" value="Genomic_DNA"/>
</dbReference>